<comment type="caution">
    <text evidence="2">The sequence shown here is derived from an EMBL/GenBank/DDBJ whole genome shotgun (WGS) entry which is preliminary data.</text>
</comment>
<feature type="region of interest" description="Disordered" evidence="1">
    <location>
        <begin position="129"/>
        <end position="181"/>
    </location>
</feature>
<feature type="compositionally biased region" description="Basic and acidic residues" evidence="1">
    <location>
        <begin position="129"/>
        <end position="152"/>
    </location>
</feature>
<protein>
    <submittedName>
        <fullName evidence="2">Uncharacterized protein</fullName>
    </submittedName>
</protein>
<dbReference type="Proteomes" id="UP001433268">
    <property type="component" value="Unassembled WGS sequence"/>
</dbReference>
<evidence type="ECO:0000313" key="3">
    <source>
        <dbReference type="Proteomes" id="UP001433268"/>
    </source>
</evidence>
<evidence type="ECO:0000256" key="1">
    <source>
        <dbReference type="SAM" id="MobiDB-lite"/>
    </source>
</evidence>
<organism evidence="2 3">
    <name type="scientific">Apiospora hydei</name>
    <dbReference type="NCBI Taxonomy" id="1337664"/>
    <lineage>
        <taxon>Eukaryota</taxon>
        <taxon>Fungi</taxon>
        <taxon>Dikarya</taxon>
        <taxon>Ascomycota</taxon>
        <taxon>Pezizomycotina</taxon>
        <taxon>Sordariomycetes</taxon>
        <taxon>Xylariomycetidae</taxon>
        <taxon>Amphisphaeriales</taxon>
        <taxon>Apiosporaceae</taxon>
        <taxon>Apiospora</taxon>
    </lineage>
</organism>
<feature type="compositionally biased region" description="Basic and acidic residues" evidence="1">
    <location>
        <begin position="11"/>
        <end position="34"/>
    </location>
</feature>
<keyword evidence="3" id="KW-1185">Reference proteome</keyword>
<gene>
    <name evidence="2" type="ORF">PG997_008649</name>
</gene>
<sequence length="335" mass="37474">MSPYDVPKATGADEKYLKDTQRRERPSKNERREQGLPSSSETSGKGPAAAASASSSAAAGPAASAPTASGNAEDDAVKVPRRQRSEALEVFRARQIAFYNKPPPPLEKRRADETIADFLARKERYYSIYKKDDKQKKPERSGKNKTKSERSGGSKASNDKGTGPDVMPTATNLAQTNRDRDPTSCIEFPAELFDALTQFNRSVYEEHDETLLQQGYAPSPVYVLVLEQNRPGKPYFSVPRVLPELRDAAGMAHEDWKESLAQLQKDHPDTKWTKKFWYKATGDVRGSARLAWYVDRDGDNKGLVTLSATLPVHDEKEPKYQMTVKVLRHKKIMLT</sequence>
<feature type="region of interest" description="Disordered" evidence="1">
    <location>
        <begin position="1"/>
        <end position="81"/>
    </location>
</feature>
<proteinExistence type="predicted"/>
<reference evidence="2 3" key="1">
    <citation type="submission" date="2023-01" db="EMBL/GenBank/DDBJ databases">
        <title>Analysis of 21 Apiospora genomes using comparative genomics revels a genus with tremendous synthesis potential of carbohydrate active enzymes and secondary metabolites.</title>
        <authorList>
            <person name="Sorensen T."/>
        </authorList>
    </citation>
    <scope>NUCLEOTIDE SEQUENCE [LARGE SCALE GENOMIC DNA]</scope>
    <source>
        <strain evidence="2 3">CBS 114990</strain>
    </source>
</reference>
<dbReference type="EMBL" id="JAQQWN010000006">
    <property type="protein sequence ID" value="KAK8080831.1"/>
    <property type="molecule type" value="Genomic_DNA"/>
</dbReference>
<accession>A0ABR1WBF8</accession>
<name>A0ABR1WBF8_9PEZI</name>
<evidence type="ECO:0000313" key="2">
    <source>
        <dbReference type="EMBL" id="KAK8080831.1"/>
    </source>
</evidence>
<dbReference type="RefSeq" id="XP_066668306.1">
    <property type="nucleotide sequence ID" value="XM_066812964.1"/>
</dbReference>
<feature type="compositionally biased region" description="Low complexity" evidence="1">
    <location>
        <begin position="46"/>
        <end position="70"/>
    </location>
</feature>
<dbReference type="GeneID" id="92046024"/>